<accession>A0A6A4T538</accession>
<dbReference type="Proteomes" id="UP000438429">
    <property type="component" value="Unassembled WGS sequence"/>
</dbReference>
<evidence type="ECO:0000256" key="1">
    <source>
        <dbReference type="SAM" id="MobiDB-lite"/>
    </source>
</evidence>
<sequence length="227" mass="25213">MEEKIMNVKRVRACSRLEQRLKTRIEPAIQNHSSAVLMLTANSNKAECCSKQISGRTGGATHRVTGLKGEQESRSHRGHGPDDVFLFLIRRVRTNNLLRFGTVTSCPCPGSKRPHLSEVELREAAQELTHTTQQPDGSTEQNRLRQDVSTLVSDVTIAVDVKKKKKIKCLSETRPASIRTVSMATSIIIISAVDVKKKKKIKCLSETRPASIRTVSMATSIIIIRCL</sequence>
<feature type="region of interest" description="Disordered" evidence="1">
    <location>
        <begin position="53"/>
        <end position="78"/>
    </location>
</feature>
<protein>
    <submittedName>
        <fullName evidence="2">Uncharacterized protein</fullName>
    </submittedName>
</protein>
<organism evidence="2 3">
    <name type="scientific">Scophthalmus maximus</name>
    <name type="common">Turbot</name>
    <name type="synonym">Psetta maxima</name>
    <dbReference type="NCBI Taxonomy" id="52904"/>
    <lineage>
        <taxon>Eukaryota</taxon>
        <taxon>Metazoa</taxon>
        <taxon>Chordata</taxon>
        <taxon>Craniata</taxon>
        <taxon>Vertebrata</taxon>
        <taxon>Euteleostomi</taxon>
        <taxon>Actinopterygii</taxon>
        <taxon>Neopterygii</taxon>
        <taxon>Teleostei</taxon>
        <taxon>Neoteleostei</taxon>
        <taxon>Acanthomorphata</taxon>
        <taxon>Carangaria</taxon>
        <taxon>Pleuronectiformes</taxon>
        <taxon>Pleuronectoidei</taxon>
        <taxon>Scophthalmidae</taxon>
        <taxon>Scophthalmus</taxon>
    </lineage>
</organism>
<dbReference type="AlphaFoldDB" id="A0A6A4T538"/>
<name>A0A6A4T538_SCOMX</name>
<proteinExistence type="predicted"/>
<evidence type="ECO:0000313" key="2">
    <source>
        <dbReference type="EMBL" id="KAF0040225.1"/>
    </source>
</evidence>
<evidence type="ECO:0000313" key="3">
    <source>
        <dbReference type="Proteomes" id="UP000438429"/>
    </source>
</evidence>
<dbReference type="EMBL" id="VEVO01000007">
    <property type="protein sequence ID" value="KAF0040225.1"/>
    <property type="molecule type" value="Genomic_DNA"/>
</dbReference>
<comment type="caution">
    <text evidence="2">The sequence shown here is derived from an EMBL/GenBank/DDBJ whole genome shotgun (WGS) entry which is preliminary data.</text>
</comment>
<reference evidence="2 3" key="1">
    <citation type="submission" date="2019-06" db="EMBL/GenBank/DDBJ databases">
        <title>Draft genomes of female and male turbot (Scophthalmus maximus).</title>
        <authorList>
            <person name="Xu H."/>
            <person name="Xu X.-W."/>
            <person name="Shao C."/>
            <person name="Chen S."/>
        </authorList>
    </citation>
    <scope>NUCLEOTIDE SEQUENCE [LARGE SCALE GENOMIC DNA]</scope>
    <source>
        <strain evidence="2">Ysfricsl-2016a</strain>
        <tissue evidence="2">Blood</tissue>
    </source>
</reference>
<feature type="compositionally biased region" description="Basic and acidic residues" evidence="1">
    <location>
        <begin position="69"/>
        <end position="78"/>
    </location>
</feature>
<gene>
    <name evidence="2" type="ORF">F2P81_008460</name>
</gene>